<evidence type="ECO:0000256" key="4">
    <source>
        <dbReference type="ARBA" id="ARBA00022723"/>
    </source>
</evidence>
<gene>
    <name evidence="5" type="ORF">CYLTODRAFT_488729</name>
</gene>
<dbReference type="STRING" id="1314674.A0A0D7BGH1"/>
<dbReference type="PANTHER" id="PTHR13778">
    <property type="entry name" value="GLYCOSYLTRANSFERASE 8 DOMAIN-CONTAINING PROTEIN"/>
    <property type="match status" value="1"/>
</dbReference>
<keyword evidence="2" id="KW-0328">Glycosyltransferase</keyword>
<reference evidence="5 6" key="1">
    <citation type="journal article" date="2015" name="Fungal Genet. Biol.">
        <title>Evolution of novel wood decay mechanisms in Agaricales revealed by the genome sequences of Fistulina hepatica and Cylindrobasidium torrendii.</title>
        <authorList>
            <person name="Floudas D."/>
            <person name="Held B.W."/>
            <person name="Riley R."/>
            <person name="Nagy L.G."/>
            <person name="Koehler G."/>
            <person name="Ransdell A.S."/>
            <person name="Younus H."/>
            <person name="Chow J."/>
            <person name="Chiniquy J."/>
            <person name="Lipzen A."/>
            <person name="Tritt A."/>
            <person name="Sun H."/>
            <person name="Haridas S."/>
            <person name="LaButti K."/>
            <person name="Ohm R.A."/>
            <person name="Kues U."/>
            <person name="Blanchette R.A."/>
            <person name="Grigoriev I.V."/>
            <person name="Minto R.E."/>
            <person name="Hibbett D.S."/>
        </authorList>
    </citation>
    <scope>NUCLEOTIDE SEQUENCE [LARGE SCALE GENOMIC DNA]</scope>
    <source>
        <strain evidence="5 6">FP15055 ss-10</strain>
    </source>
</reference>
<dbReference type="Pfam" id="PF01501">
    <property type="entry name" value="Glyco_transf_8"/>
    <property type="match status" value="1"/>
</dbReference>
<dbReference type="AlphaFoldDB" id="A0A0D7BGH1"/>
<dbReference type="InterPro" id="IPR029063">
    <property type="entry name" value="SAM-dependent_MTases_sf"/>
</dbReference>
<evidence type="ECO:0000256" key="1">
    <source>
        <dbReference type="ARBA" id="ARBA00006351"/>
    </source>
</evidence>
<dbReference type="PANTHER" id="PTHR13778:SF47">
    <property type="entry name" value="LIPOPOLYSACCHARIDE 1,3-GALACTOSYLTRANSFERASE"/>
    <property type="match status" value="1"/>
</dbReference>
<keyword evidence="4" id="KW-0479">Metal-binding</keyword>
<protein>
    <submittedName>
        <fullName evidence="5">Glycosyltransferase family 8 protein</fullName>
    </submittedName>
</protein>
<evidence type="ECO:0000256" key="2">
    <source>
        <dbReference type="ARBA" id="ARBA00022676"/>
    </source>
</evidence>
<dbReference type="OrthoDB" id="2014201at2759"/>
<dbReference type="Pfam" id="PF13578">
    <property type="entry name" value="Methyltransf_24"/>
    <property type="match status" value="1"/>
</dbReference>
<dbReference type="InterPro" id="IPR050748">
    <property type="entry name" value="Glycosyltrans_8_dom-fam"/>
</dbReference>
<name>A0A0D7BGH1_9AGAR</name>
<dbReference type="InterPro" id="IPR029044">
    <property type="entry name" value="Nucleotide-diphossugar_trans"/>
</dbReference>
<dbReference type="SUPFAM" id="SSF53448">
    <property type="entry name" value="Nucleotide-diphospho-sugar transferases"/>
    <property type="match status" value="1"/>
</dbReference>
<dbReference type="GO" id="GO:0016757">
    <property type="term" value="F:glycosyltransferase activity"/>
    <property type="evidence" value="ECO:0007669"/>
    <property type="project" value="UniProtKB-KW"/>
</dbReference>
<dbReference type="Gene3D" id="3.90.550.10">
    <property type="entry name" value="Spore Coat Polysaccharide Biosynthesis Protein SpsA, Chain A"/>
    <property type="match status" value="1"/>
</dbReference>
<keyword evidence="3 5" id="KW-0808">Transferase</keyword>
<evidence type="ECO:0000313" key="5">
    <source>
        <dbReference type="EMBL" id="KIY69658.1"/>
    </source>
</evidence>
<comment type="similarity">
    <text evidence="1">Belongs to the glycosyltransferase 8 family.</text>
</comment>
<dbReference type="SUPFAM" id="SSF53335">
    <property type="entry name" value="S-adenosyl-L-methionine-dependent methyltransferases"/>
    <property type="match status" value="1"/>
</dbReference>
<dbReference type="Proteomes" id="UP000054007">
    <property type="component" value="Unassembled WGS sequence"/>
</dbReference>
<dbReference type="EMBL" id="KN880480">
    <property type="protein sequence ID" value="KIY69658.1"/>
    <property type="molecule type" value="Genomic_DNA"/>
</dbReference>
<dbReference type="GO" id="GO:0046872">
    <property type="term" value="F:metal ion binding"/>
    <property type="evidence" value="ECO:0007669"/>
    <property type="project" value="UniProtKB-KW"/>
</dbReference>
<evidence type="ECO:0000313" key="6">
    <source>
        <dbReference type="Proteomes" id="UP000054007"/>
    </source>
</evidence>
<accession>A0A0D7BGH1</accession>
<evidence type="ECO:0000256" key="3">
    <source>
        <dbReference type="ARBA" id="ARBA00022679"/>
    </source>
</evidence>
<organism evidence="5 6">
    <name type="scientific">Cylindrobasidium torrendii FP15055 ss-10</name>
    <dbReference type="NCBI Taxonomy" id="1314674"/>
    <lineage>
        <taxon>Eukaryota</taxon>
        <taxon>Fungi</taxon>
        <taxon>Dikarya</taxon>
        <taxon>Basidiomycota</taxon>
        <taxon>Agaricomycotina</taxon>
        <taxon>Agaricomycetes</taxon>
        <taxon>Agaricomycetidae</taxon>
        <taxon>Agaricales</taxon>
        <taxon>Marasmiineae</taxon>
        <taxon>Physalacriaceae</taxon>
        <taxon>Cylindrobasidium</taxon>
    </lineage>
</organism>
<dbReference type="CDD" id="cd04194">
    <property type="entry name" value="GT8_A4GalT_like"/>
    <property type="match status" value="1"/>
</dbReference>
<proteinExistence type="inferred from homology"/>
<dbReference type="Gene3D" id="3.40.50.150">
    <property type="entry name" value="Vaccinia Virus protein VP39"/>
    <property type="match status" value="1"/>
</dbReference>
<dbReference type="InterPro" id="IPR002495">
    <property type="entry name" value="Glyco_trans_8"/>
</dbReference>
<keyword evidence="6" id="KW-1185">Reference proteome</keyword>
<sequence>MSEDNEYHFTDTQDWFSGHIESWRALFPMLAGIDHPRILEIGTWEGRSAVFLLNELDGEIVTIDHFDSMESPQGRARSAKVHHNLALTGKPYCIIQEFSVPGLMSVLVDEMSKEDPGFDWVYIDGSHRADDTVLDGELAWRLAREGAIVVFDDYRWDKEEPGGIEHPKRGINAFLALHQGEYDVLSKPGDYQYIIRKTVKMRIGFLVTGHSTELAKQDAFGYGVNLAFAADASYAMPLAVALRSALKNISGRCTAYIYDCGISDSARESLRTLTRDASASATIVFMEPTEASLSSKGGPAWAKVDMIKALPVERALYLDADTLVRGDINTLWNTDMGGKPVGAVRDTAFQNGHSELAGVTKYFNAGVLLLDLAKARARLDSLFSSASKMIGVSRFEDQDCLNQHFSGDWYSLDARYNAQGLGTYNKEGQADPCIVHFTGPLHPNVGIVLNPWVQPYTAKPWGYAGAPGHPFAMEWKDGLEETPWKGVMRTKGFQDDLEEEKRRALTEAGSQVDAIFARVAQAV</sequence>